<evidence type="ECO:0000256" key="3">
    <source>
        <dbReference type="ARBA" id="ARBA00023163"/>
    </source>
</evidence>
<feature type="domain" description="HTH tetR-type" evidence="5">
    <location>
        <begin position="12"/>
        <end position="72"/>
    </location>
</feature>
<keyword evidence="1" id="KW-0805">Transcription regulation</keyword>
<dbReference type="SUPFAM" id="SSF48498">
    <property type="entry name" value="Tetracyclin repressor-like, C-terminal domain"/>
    <property type="match status" value="1"/>
</dbReference>
<dbReference type="Gene3D" id="1.10.357.10">
    <property type="entry name" value="Tetracycline Repressor, domain 2"/>
    <property type="match status" value="1"/>
</dbReference>
<gene>
    <name evidence="6" type="ORF">HMI49_13425</name>
</gene>
<protein>
    <submittedName>
        <fullName evidence="6">TetR/AcrR family transcriptional regulator</fullName>
    </submittedName>
</protein>
<feature type="DNA-binding region" description="H-T-H motif" evidence="4">
    <location>
        <begin position="35"/>
        <end position="54"/>
    </location>
</feature>
<dbReference type="InterPro" id="IPR025996">
    <property type="entry name" value="MT1864/Rv1816-like_C"/>
</dbReference>
<dbReference type="Pfam" id="PF13305">
    <property type="entry name" value="TetR_C_33"/>
    <property type="match status" value="1"/>
</dbReference>
<evidence type="ECO:0000256" key="4">
    <source>
        <dbReference type="PROSITE-ProRule" id="PRU00335"/>
    </source>
</evidence>
<keyword evidence="3" id="KW-0804">Transcription</keyword>
<keyword evidence="7" id="KW-1185">Reference proteome</keyword>
<organism evidence="6 7">
    <name type="scientific">Corallococcus exercitus</name>
    <dbReference type="NCBI Taxonomy" id="2316736"/>
    <lineage>
        <taxon>Bacteria</taxon>
        <taxon>Pseudomonadati</taxon>
        <taxon>Myxococcota</taxon>
        <taxon>Myxococcia</taxon>
        <taxon>Myxococcales</taxon>
        <taxon>Cystobacterineae</taxon>
        <taxon>Myxococcaceae</taxon>
        <taxon>Corallococcus</taxon>
    </lineage>
</organism>
<dbReference type="PANTHER" id="PTHR30055:SF220">
    <property type="entry name" value="TETR-FAMILY REGULATORY PROTEIN"/>
    <property type="match status" value="1"/>
</dbReference>
<proteinExistence type="predicted"/>
<dbReference type="EMBL" id="JABFJV010000062">
    <property type="protein sequence ID" value="NOK34197.1"/>
    <property type="molecule type" value="Genomic_DNA"/>
</dbReference>
<dbReference type="InterPro" id="IPR009057">
    <property type="entry name" value="Homeodomain-like_sf"/>
</dbReference>
<evidence type="ECO:0000259" key="5">
    <source>
        <dbReference type="PROSITE" id="PS50977"/>
    </source>
</evidence>
<dbReference type="Proteomes" id="UP000563426">
    <property type="component" value="Unassembled WGS sequence"/>
</dbReference>
<dbReference type="SUPFAM" id="SSF46689">
    <property type="entry name" value="Homeodomain-like"/>
    <property type="match status" value="1"/>
</dbReference>
<evidence type="ECO:0000313" key="7">
    <source>
        <dbReference type="Proteomes" id="UP000563426"/>
    </source>
</evidence>
<dbReference type="Pfam" id="PF00440">
    <property type="entry name" value="TetR_N"/>
    <property type="match status" value="1"/>
</dbReference>
<accession>A0A7Y4KIE5</accession>
<keyword evidence="2 4" id="KW-0238">DNA-binding</keyword>
<evidence type="ECO:0000256" key="2">
    <source>
        <dbReference type="ARBA" id="ARBA00023125"/>
    </source>
</evidence>
<dbReference type="InterPro" id="IPR001647">
    <property type="entry name" value="HTH_TetR"/>
</dbReference>
<dbReference type="InterPro" id="IPR050109">
    <property type="entry name" value="HTH-type_TetR-like_transc_reg"/>
</dbReference>
<dbReference type="PANTHER" id="PTHR30055">
    <property type="entry name" value="HTH-TYPE TRANSCRIPTIONAL REGULATOR RUTR"/>
    <property type="match status" value="1"/>
</dbReference>
<evidence type="ECO:0000313" key="6">
    <source>
        <dbReference type="EMBL" id="NOK34197.1"/>
    </source>
</evidence>
<reference evidence="6 7" key="1">
    <citation type="submission" date="2020-05" db="EMBL/GenBank/DDBJ databases">
        <authorList>
            <person name="Whitworth D."/>
        </authorList>
    </citation>
    <scope>NUCLEOTIDE SEQUENCE [LARGE SCALE GENOMIC DNA]</scope>
    <source>
        <strain evidence="6 7">AB043B</strain>
    </source>
</reference>
<comment type="caution">
    <text evidence="6">The sequence shown here is derived from an EMBL/GenBank/DDBJ whole genome shotgun (WGS) entry which is preliminary data.</text>
</comment>
<sequence>MGITERKERQRAELREHILQVARDMVMKEGFGALSMRKLADAVEYAPATLYLHFENRDAIARELCVRGFQELLAALEPAAAVKDSAERLSQLAEAYLAFGLKHPETYRLIFMEDPKLSADLFQDKKEGPGPKSFALLVRAFEDLKADGRALEATSAERLAEVFWAGLHGIISLKLTCSGFQGAPAEALVKTLVATLVHGPKPARRSR</sequence>
<dbReference type="GO" id="GO:0000976">
    <property type="term" value="F:transcription cis-regulatory region binding"/>
    <property type="evidence" value="ECO:0007669"/>
    <property type="project" value="TreeGrafter"/>
</dbReference>
<dbReference type="InterPro" id="IPR036271">
    <property type="entry name" value="Tet_transcr_reg_TetR-rel_C_sf"/>
</dbReference>
<evidence type="ECO:0000256" key="1">
    <source>
        <dbReference type="ARBA" id="ARBA00023015"/>
    </source>
</evidence>
<dbReference type="GO" id="GO:0003700">
    <property type="term" value="F:DNA-binding transcription factor activity"/>
    <property type="evidence" value="ECO:0007669"/>
    <property type="project" value="TreeGrafter"/>
</dbReference>
<dbReference type="AlphaFoldDB" id="A0A7Y4KIE5"/>
<name>A0A7Y4KIE5_9BACT</name>
<dbReference type="RefSeq" id="WP_171435123.1">
    <property type="nucleotide sequence ID" value="NZ_JABFJV010000062.1"/>
</dbReference>
<dbReference type="PROSITE" id="PS50977">
    <property type="entry name" value="HTH_TETR_2"/>
    <property type="match status" value="1"/>
</dbReference>